<protein>
    <submittedName>
        <fullName evidence="2">Uncharacterized protein</fullName>
    </submittedName>
</protein>
<sequence>MTKINYKSLLMGIIHSVIIPFMLVYISKNIFIGLAYYIFPLAAYETFASEKIEGKTVFYVISIPVTSITFFVIRGM</sequence>
<dbReference type="EMBL" id="JAIQ01000051">
    <property type="protein sequence ID" value="KLE01841.1"/>
    <property type="molecule type" value="Genomic_DNA"/>
</dbReference>
<proteinExistence type="predicted"/>
<evidence type="ECO:0000313" key="3">
    <source>
        <dbReference type="Proteomes" id="UP000035514"/>
    </source>
</evidence>
<organism evidence="2 3">
    <name type="scientific">Aliarcobacter butzleri L348</name>
    <dbReference type="NCBI Taxonomy" id="1447256"/>
    <lineage>
        <taxon>Bacteria</taxon>
        <taxon>Pseudomonadati</taxon>
        <taxon>Campylobacterota</taxon>
        <taxon>Epsilonproteobacteria</taxon>
        <taxon>Campylobacterales</taxon>
        <taxon>Arcobacteraceae</taxon>
        <taxon>Aliarcobacter</taxon>
    </lineage>
</organism>
<keyword evidence="1" id="KW-0812">Transmembrane</keyword>
<evidence type="ECO:0000256" key="1">
    <source>
        <dbReference type="SAM" id="Phobius"/>
    </source>
</evidence>
<keyword evidence="1" id="KW-1133">Transmembrane helix</keyword>
<accession>A0A0G9K5V5</accession>
<comment type="caution">
    <text evidence="2">The sequence shown here is derived from an EMBL/GenBank/DDBJ whole genome shotgun (WGS) entry which is preliminary data.</text>
</comment>
<name>A0A0G9K5V5_9BACT</name>
<feature type="transmembrane region" description="Helical" evidence="1">
    <location>
        <begin position="56"/>
        <end position="73"/>
    </location>
</feature>
<dbReference type="RefSeq" id="WP_046996208.1">
    <property type="nucleotide sequence ID" value="NZ_JAIQ01000051.1"/>
</dbReference>
<reference evidence="2 3" key="1">
    <citation type="submission" date="2014-01" db="EMBL/GenBank/DDBJ databases">
        <title>Development of a Comparative Genomic Fingerprinting Assay for High Resolution Genotyping of Arcobacter butzleri.</title>
        <authorList>
            <person name="Webb A.L."/>
            <person name="Inglis G.D."/>
            <person name="Kruczkiewicz P."/>
            <person name="Selinger L.B."/>
            <person name="Taboada E.N."/>
        </authorList>
    </citation>
    <scope>NUCLEOTIDE SEQUENCE [LARGE SCALE GENOMIC DNA]</scope>
    <source>
        <strain evidence="2 3">L348</strain>
    </source>
</reference>
<dbReference type="PATRIC" id="fig|1447256.3.peg.412"/>
<keyword evidence="1" id="KW-0472">Membrane</keyword>
<dbReference type="AlphaFoldDB" id="A0A0G9K5V5"/>
<dbReference type="Proteomes" id="UP000035514">
    <property type="component" value="Unassembled WGS sequence"/>
</dbReference>
<feature type="transmembrane region" description="Helical" evidence="1">
    <location>
        <begin position="12"/>
        <end position="36"/>
    </location>
</feature>
<gene>
    <name evidence="2" type="ORF">AA20_02135</name>
</gene>
<evidence type="ECO:0000313" key="2">
    <source>
        <dbReference type="EMBL" id="KLE01841.1"/>
    </source>
</evidence>